<feature type="region of interest" description="Disordered" evidence="3">
    <location>
        <begin position="79"/>
        <end position="98"/>
    </location>
</feature>
<dbReference type="GO" id="GO:0005634">
    <property type="term" value="C:nucleus"/>
    <property type="evidence" value="ECO:0007669"/>
    <property type="project" value="UniProtKB-SubCell"/>
</dbReference>
<evidence type="ECO:0000313" key="5">
    <source>
        <dbReference type="EMBL" id="KAL0283671.1"/>
    </source>
</evidence>
<dbReference type="InterPro" id="IPR032308">
    <property type="entry name" value="TDBD"/>
</dbReference>
<dbReference type="GO" id="GO:0042393">
    <property type="term" value="F:histone binding"/>
    <property type="evidence" value="ECO:0007669"/>
    <property type="project" value="TreeGrafter"/>
</dbReference>
<evidence type="ECO:0000256" key="2">
    <source>
        <dbReference type="ARBA" id="ARBA00023242"/>
    </source>
</evidence>
<keyword evidence="2" id="KW-0539">Nucleus</keyword>
<feature type="compositionally biased region" description="Basic and acidic residues" evidence="3">
    <location>
        <begin position="378"/>
        <end position="388"/>
    </location>
</feature>
<dbReference type="Pfam" id="PF16135">
    <property type="entry name" value="TDBD"/>
    <property type="match status" value="1"/>
</dbReference>
<protein>
    <recommendedName>
        <fullName evidence="4">Tify domain-containing protein</fullName>
    </recommendedName>
</protein>
<dbReference type="GO" id="GO:0003682">
    <property type="term" value="F:chromatin binding"/>
    <property type="evidence" value="ECO:0007669"/>
    <property type="project" value="TreeGrafter"/>
</dbReference>
<reference evidence="5" key="1">
    <citation type="submission" date="2020-06" db="EMBL/GenBank/DDBJ databases">
        <authorList>
            <person name="Li T."/>
            <person name="Hu X."/>
            <person name="Zhang T."/>
            <person name="Song X."/>
            <person name="Zhang H."/>
            <person name="Dai N."/>
            <person name="Sheng W."/>
            <person name="Hou X."/>
            <person name="Wei L."/>
        </authorList>
    </citation>
    <scope>NUCLEOTIDE SEQUENCE</scope>
    <source>
        <strain evidence="5">G01</strain>
        <tissue evidence="5">Leaf</tissue>
    </source>
</reference>
<dbReference type="GO" id="GO:0045944">
    <property type="term" value="P:positive regulation of transcription by RNA polymerase II"/>
    <property type="evidence" value="ECO:0007669"/>
    <property type="project" value="TreeGrafter"/>
</dbReference>
<organism evidence="5">
    <name type="scientific">Sesamum angustifolium</name>
    <dbReference type="NCBI Taxonomy" id="2727405"/>
    <lineage>
        <taxon>Eukaryota</taxon>
        <taxon>Viridiplantae</taxon>
        <taxon>Streptophyta</taxon>
        <taxon>Embryophyta</taxon>
        <taxon>Tracheophyta</taxon>
        <taxon>Spermatophyta</taxon>
        <taxon>Magnoliopsida</taxon>
        <taxon>eudicotyledons</taxon>
        <taxon>Gunneridae</taxon>
        <taxon>Pentapetalae</taxon>
        <taxon>asterids</taxon>
        <taxon>lamiids</taxon>
        <taxon>Lamiales</taxon>
        <taxon>Pedaliaceae</taxon>
        <taxon>Sesamum</taxon>
    </lineage>
</organism>
<dbReference type="PANTHER" id="PTHR47025:SF9">
    <property type="entry name" value="PROTEIN, PUTATIVE-RELATED"/>
    <property type="match status" value="1"/>
</dbReference>
<dbReference type="EMBL" id="JACGWK010001706">
    <property type="protein sequence ID" value="KAL0283671.1"/>
    <property type="molecule type" value="Genomic_DNA"/>
</dbReference>
<reference evidence="5" key="2">
    <citation type="journal article" date="2024" name="Plant">
        <title>Genomic evolution and insights into agronomic trait innovations of Sesamum species.</title>
        <authorList>
            <person name="Miao H."/>
            <person name="Wang L."/>
            <person name="Qu L."/>
            <person name="Liu H."/>
            <person name="Sun Y."/>
            <person name="Le M."/>
            <person name="Wang Q."/>
            <person name="Wei S."/>
            <person name="Zheng Y."/>
            <person name="Lin W."/>
            <person name="Duan Y."/>
            <person name="Cao H."/>
            <person name="Xiong S."/>
            <person name="Wang X."/>
            <person name="Wei L."/>
            <person name="Li C."/>
            <person name="Ma Q."/>
            <person name="Ju M."/>
            <person name="Zhao R."/>
            <person name="Li G."/>
            <person name="Mu C."/>
            <person name="Tian Q."/>
            <person name="Mei H."/>
            <person name="Zhang T."/>
            <person name="Gao T."/>
            <person name="Zhang H."/>
        </authorList>
    </citation>
    <scope>NUCLEOTIDE SEQUENCE</scope>
    <source>
        <strain evidence="5">G01</strain>
    </source>
</reference>
<dbReference type="GO" id="GO:0000977">
    <property type="term" value="F:RNA polymerase II transcription regulatory region sequence-specific DNA binding"/>
    <property type="evidence" value="ECO:0007669"/>
    <property type="project" value="TreeGrafter"/>
</dbReference>
<evidence type="ECO:0000256" key="1">
    <source>
        <dbReference type="ARBA" id="ARBA00004123"/>
    </source>
</evidence>
<accession>A0AAW2INV0</accession>
<dbReference type="PANTHER" id="PTHR47025">
    <property type="entry name" value="AUTOIMMUNE REGULATOR"/>
    <property type="match status" value="1"/>
</dbReference>
<dbReference type="AlphaFoldDB" id="A0AAW2INV0"/>
<feature type="region of interest" description="Disordered" evidence="3">
    <location>
        <begin position="372"/>
        <end position="396"/>
    </location>
</feature>
<sequence length="512" mass="55960">MLPWCCQSFQNNNICLPNGFGSLVNGEICYDASMRVEQKRGHQWIADASEQDLFFNKKQAIGSVNETSGPAVIDGSLWRDGSSSQSAGQTGDRLLSPKPVKSLNVSDKNIPSIISSAMNMEKKGFQNQFGNDSSICLTMSHAVEDPLCANAGLRKVKVNEVRMSENCLPEFVGSSFCIGDKDKGISSTFQRIGNNMFLGPTYNTADGNAIPMDPAFGQAFSRGNYNINTVEGQYEKESGNFMSIGPTHNKGHESFFVMDPFYNRANETFVTAGSTYKGDTNIALRSQQDATVVSLGALYNKENSSILPMVENFRKGEQTTISFGGFEDNPKRDHSSQLISYNALLDQSSGQSSGALVQKDSGDQLSVNVLSAGTSRTDGAHKNKEQKTTKGSSNDFPSNVKSLLSTGILDGVPVKYVSWSREKNLRGVVKGTGYLCSCQDCKLNKVINAYEFEHHAGCKTKHPNNNIYFENGKTIYAVVQELKSTPQDKLFEVMQNVAGSSVNQKNFNTLEM</sequence>
<proteinExistence type="predicted"/>
<comment type="subcellular location">
    <subcellularLocation>
        <location evidence="1">Nucleus</location>
    </subcellularLocation>
</comment>
<comment type="caution">
    <text evidence="5">The sequence shown here is derived from an EMBL/GenBank/DDBJ whole genome shotgun (WGS) entry which is preliminary data.</text>
</comment>
<feature type="domain" description="Tify" evidence="4">
    <location>
        <begin position="427"/>
        <end position="481"/>
    </location>
</feature>
<evidence type="ECO:0000256" key="3">
    <source>
        <dbReference type="SAM" id="MobiDB-lite"/>
    </source>
</evidence>
<evidence type="ECO:0000259" key="4">
    <source>
        <dbReference type="Pfam" id="PF16135"/>
    </source>
</evidence>
<gene>
    <name evidence="5" type="ORF">Sangu_2874300</name>
</gene>
<name>A0AAW2INV0_9LAMI</name>